<dbReference type="EMBL" id="MKQP01000040">
    <property type="protein sequence ID" value="OMD26781.1"/>
    <property type="molecule type" value="Genomic_DNA"/>
</dbReference>
<accession>A0A1R0X1K5</accession>
<organism evidence="1 2">
    <name type="scientific">Paenibacillus odorifer</name>
    <dbReference type="NCBI Taxonomy" id="189426"/>
    <lineage>
        <taxon>Bacteria</taxon>
        <taxon>Bacillati</taxon>
        <taxon>Bacillota</taxon>
        <taxon>Bacilli</taxon>
        <taxon>Bacillales</taxon>
        <taxon>Paenibacillaceae</taxon>
        <taxon>Paenibacillus</taxon>
    </lineage>
</organism>
<dbReference type="AlphaFoldDB" id="A0A1R0X1K5"/>
<dbReference type="RefSeq" id="WP_076179545.1">
    <property type="nucleotide sequence ID" value="NZ_MKQP01000040.1"/>
</dbReference>
<dbReference type="Proteomes" id="UP000187465">
    <property type="component" value="Unassembled WGS sequence"/>
</dbReference>
<evidence type="ECO:0000313" key="2">
    <source>
        <dbReference type="Proteomes" id="UP000187465"/>
    </source>
</evidence>
<protein>
    <submittedName>
        <fullName evidence="1">Uncharacterized protein</fullName>
    </submittedName>
</protein>
<gene>
    <name evidence="1" type="ORF">BJP51_26685</name>
</gene>
<name>A0A1R0X1K5_9BACL</name>
<comment type="caution">
    <text evidence="1">The sequence shown here is derived from an EMBL/GenBank/DDBJ whole genome shotgun (WGS) entry which is preliminary data.</text>
</comment>
<sequence>MGEYLNINQVAEELKVTLSTVYKLIDHPDPLKKLEPVNPESYRGEGGYRFRKEDVERIKPLYISKDLTTTQAAARIGRSKTFLQNLMRNGELSYYEAYFRGKNTFFIKEEDLLEYEQSKPSNVKSNTLYDKKTGAFLFQPYLNKENGRIARIMEMERISPMKIKAKMIDEGGKEISYEEAIATWKPLIQLERKETNSAYGYACFNFPIPTFLDSMIYTIIEQFYQHVGAANMRISKEEASLVVEVKKCVLKGISPLTYPDFIDKLKLYIRSGEIISEGEDTVINTCFSPITFYLQESRKSLILKQAAEKGMTIQEWLEDHFNNYERGEDV</sequence>
<evidence type="ECO:0000313" key="1">
    <source>
        <dbReference type="EMBL" id="OMD26781.1"/>
    </source>
</evidence>
<proteinExistence type="predicted"/>
<reference evidence="1 2" key="1">
    <citation type="submission" date="2016-10" db="EMBL/GenBank/DDBJ databases">
        <title>Paenibacillus species isolates.</title>
        <authorList>
            <person name="Beno S.M."/>
        </authorList>
    </citation>
    <scope>NUCLEOTIDE SEQUENCE [LARGE SCALE GENOMIC DNA]</scope>
    <source>
        <strain evidence="1 2">FSL H7-0604</strain>
    </source>
</reference>